<dbReference type="SUPFAM" id="SSF52091">
    <property type="entry name" value="SpoIIaa-like"/>
    <property type="match status" value="1"/>
</dbReference>
<proteinExistence type="predicted"/>
<sequence>MSLKTRHKEDVLIFDFDGEDLHNFKDELRLIIEEAAKKTNKIIINLKGLENINSHLIGIISSSKRMLSSLNGDLVVITATERILNVFKVVHLDKIIKITASEKDAIDYLKKK</sequence>
<dbReference type="InterPro" id="IPR002645">
    <property type="entry name" value="STAS_dom"/>
</dbReference>
<gene>
    <name evidence="2" type="ORF">A2008_01155</name>
</gene>
<dbReference type="InterPro" id="IPR036513">
    <property type="entry name" value="STAS_dom_sf"/>
</dbReference>
<dbReference type="PANTHER" id="PTHR33495">
    <property type="entry name" value="ANTI-SIGMA FACTOR ANTAGONIST TM_1081-RELATED-RELATED"/>
    <property type="match status" value="1"/>
</dbReference>
<dbReference type="Proteomes" id="UP000178735">
    <property type="component" value="Unassembled WGS sequence"/>
</dbReference>
<name>A0A1F7WRD2_9BACT</name>
<accession>A0A1F7WRD2</accession>
<dbReference type="PANTHER" id="PTHR33495:SF2">
    <property type="entry name" value="ANTI-SIGMA FACTOR ANTAGONIST TM_1081-RELATED"/>
    <property type="match status" value="1"/>
</dbReference>
<dbReference type="GO" id="GO:0043856">
    <property type="term" value="F:anti-sigma factor antagonist activity"/>
    <property type="evidence" value="ECO:0007669"/>
    <property type="project" value="TreeGrafter"/>
</dbReference>
<evidence type="ECO:0000259" key="1">
    <source>
        <dbReference type="PROSITE" id="PS50801"/>
    </source>
</evidence>
<dbReference type="STRING" id="1817813.A2008_01155"/>
<evidence type="ECO:0000313" key="3">
    <source>
        <dbReference type="Proteomes" id="UP000178735"/>
    </source>
</evidence>
<organism evidence="2 3">
    <name type="scientific">Candidatus Wallbacteria bacterium GWC2_49_35</name>
    <dbReference type="NCBI Taxonomy" id="1817813"/>
    <lineage>
        <taxon>Bacteria</taxon>
        <taxon>Candidatus Walliibacteriota</taxon>
    </lineage>
</organism>
<comment type="caution">
    <text evidence="2">The sequence shown here is derived from an EMBL/GenBank/DDBJ whole genome shotgun (WGS) entry which is preliminary data.</text>
</comment>
<evidence type="ECO:0000313" key="2">
    <source>
        <dbReference type="EMBL" id="OGM05354.1"/>
    </source>
</evidence>
<dbReference type="EMBL" id="MGFH01000117">
    <property type="protein sequence ID" value="OGM05354.1"/>
    <property type="molecule type" value="Genomic_DNA"/>
</dbReference>
<dbReference type="Gene3D" id="3.30.750.24">
    <property type="entry name" value="STAS domain"/>
    <property type="match status" value="1"/>
</dbReference>
<protein>
    <recommendedName>
        <fullName evidence="1">STAS domain-containing protein</fullName>
    </recommendedName>
</protein>
<feature type="domain" description="STAS" evidence="1">
    <location>
        <begin position="1"/>
        <end position="109"/>
    </location>
</feature>
<dbReference type="Pfam" id="PF01740">
    <property type="entry name" value="STAS"/>
    <property type="match status" value="1"/>
</dbReference>
<dbReference type="AlphaFoldDB" id="A0A1F7WRD2"/>
<dbReference type="PROSITE" id="PS50801">
    <property type="entry name" value="STAS"/>
    <property type="match status" value="1"/>
</dbReference>
<dbReference type="CDD" id="cd07043">
    <property type="entry name" value="STAS_anti-anti-sigma_factors"/>
    <property type="match status" value="1"/>
</dbReference>
<reference evidence="2 3" key="1">
    <citation type="journal article" date="2016" name="Nat. Commun.">
        <title>Thousands of microbial genomes shed light on interconnected biogeochemical processes in an aquifer system.</title>
        <authorList>
            <person name="Anantharaman K."/>
            <person name="Brown C.T."/>
            <person name="Hug L.A."/>
            <person name="Sharon I."/>
            <person name="Castelle C.J."/>
            <person name="Probst A.J."/>
            <person name="Thomas B.C."/>
            <person name="Singh A."/>
            <person name="Wilkins M.J."/>
            <person name="Karaoz U."/>
            <person name="Brodie E.L."/>
            <person name="Williams K.H."/>
            <person name="Hubbard S.S."/>
            <person name="Banfield J.F."/>
        </authorList>
    </citation>
    <scope>NUCLEOTIDE SEQUENCE [LARGE SCALE GENOMIC DNA]</scope>
</reference>